<dbReference type="EMBL" id="JTDY01000891">
    <property type="protein sequence ID" value="KOB75537.1"/>
    <property type="molecule type" value="Genomic_DNA"/>
</dbReference>
<protein>
    <submittedName>
        <fullName evidence="3">Fatty acyl reductase</fullName>
    </submittedName>
</protein>
<gene>
    <name evidence="3" type="ORF">OBRU01_08277</name>
</gene>
<proteinExistence type="predicted"/>
<evidence type="ECO:0000313" key="3">
    <source>
        <dbReference type="EMBL" id="KOB75537.1"/>
    </source>
</evidence>
<evidence type="ECO:0000259" key="2">
    <source>
        <dbReference type="Pfam" id="PF03015"/>
    </source>
</evidence>
<name>A0A0L7LJB2_OPEBR</name>
<evidence type="ECO:0000256" key="1">
    <source>
        <dbReference type="SAM" id="MobiDB-lite"/>
    </source>
</evidence>
<dbReference type="AlphaFoldDB" id="A0A0L7LJB2"/>
<sequence>MVKMQKRISYGLEVLQYYTTKEWNFKNDNYLALQTAVSKEDNNTFYTDGHLCKPPCPKRTTTPSTLTVIFHPGEVQPLGDDPDELLGDLYAEGEHESQPDRDGTADGEE</sequence>
<feature type="domain" description="Fatty acyl-CoA reductase C-terminal" evidence="2">
    <location>
        <begin position="1"/>
        <end position="49"/>
    </location>
</feature>
<comment type="caution">
    <text evidence="3">The sequence shown here is derived from an EMBL/GenBank/DDBJ whole genome shotgun (WGS) entry which is preliminary data.</text>
</comment>
<keyword evidence="4" id="KW-1185">Reference proteome</keyword>
<accession>A0A0L7LJB2</accession>
<dbReference type="CDD" id="cd09071">
    <property type="entry name" value="FAR_C"/>
    <property type="match status" value="1"/>
</dbReference>
<reference evidence="3 4" key="1">
    <citation type="journal article" date="2015" name="Genome Biol. Evol.">
        <title>The genome of winter moth (Operophtera brumata) provides a genomic perspective on sexual dimorphism and phenology.</title>
        <authorList>
            <person name="Derks M.F."/>
            <person name="Smit S."/>
            <person name="Salis L."/>
            <person name="Schijlen E."/>
            <person name="Bossers A."/>
            <person name="Mateman C."/>
            <person name="Pijl A.S."/>
            <person name="de Ridder D."/>
            <person name="Groenen M.A."/>
            <person name="Visser M.E."/>
            <person name="Megens H.J."/>
        </authorList>
    </citation>
    <scope>NUCLEOTIDE SEQUENCE [LARGE SCALE GENOMIC DNA]</scope>
    <source>
        <strain evidence="3">WM2013NL</strain>
        <tissue evidence="3">Head and thorax</tissue>
    </source>
</reference>
<feature type="compositionally biased region" description="Basic and acidic residues" evidence="1">
    <location>
        <begin position="92"/>
        <end position="109"/>
    </location>
</feature>
<dbReference type="Pfam" id="PF03015">
    <property type="entry name" value="Sterile"/>
    <property type="match status" value="1"/>
</dbReference>
<organism evidence="3 4">
    <name type="scientific">Operophtera brumata</name>
    <name type="common">Winter moth</name>
    <name type="synonym">Phalaena brumata</name>
    <dbReference type="NCBI Taxonomy" id="104452"/>
    <lineage>
        <taxon>Eukaryota</taxon>
        <taxon>Metazoa</taxon>
        <taxon>Ecdysozoa</taxon>
        <taxon>Arthropoda</taxon>
        <taxon>Hexapoda</taxon>
        <taxon>Insecta</taxon>
        <taxon>Pterygota</taxon>
        <taxon>Neoptera</taxon>
        <taxon>Endopterygota</taxon>
        <taxon>Lepidoptera</taxon>
        <taxon>Glossata</taxon>
        <taxon>Ditrysia</taxon>
        <taxon>Geometroidea</taxon>
        <taxon>Geometridae</taxon>
        <taxon>Larentiinae</taxon>
        <taxon>Operophtera</taxon>
    </lineage>
</organism>
<evidence type="ECO:0000313" key="4">
    <source>
        <dbReference type="Proteomes" id="UP000037510"/>
    </source>
</evidence>
<dbReference type="InterPro" id="IPR033640">
    <property type="entry name" value="FAR_C"/>
</dbReference>
<dbReference type="Proteomes" id="UP000037510">
    <property type="component" value="Unassembled WGS sequence"/>
</dbReference>
<feature type="region of interest" description="Disordered" evidence="1">
    <location>
        <begin position="74"/>
        <end position="109"/>
    </location>
</feature>